<evidence type="ECO:0000259" key="12">
    <source>
        <dbReference type="PROSITE" id="PS51846"/>
    </source>
</evidence>
<keyword evidence="5 7" id="KW-0129">CBS domain</keyword>
<name>L0H3N0_9GAMM</name>
<evidence type="ECO:0000256" key="5">
    <source>
        <dbReference type="ARBA" id="ARBA00023122"/>
    </source>
</evidence>
<organism evidence="13 14">
    <name type="scientific">Thioflavicoccus mobilis 8321</name>
    <dbReference type="NCBI Taxonomy" id="765912"/>
    <lineage>
        <taxon>Bacteria</taxon>
        <taxon>Pseudomonadati</taxon>
        <taxon>Pseudomonadota</taxon>
        <taxon>Gammaproteobacteria</taxon>
        <taxon>Chromatiales</taxon>
        <taxon>Chromatiaceae</taxon>
        <taxon>Thioflavicoccus</taxon>
    </lineage>
</organism>
<dbReference type="PROSITE" id="PS51371">
    <property type="entry name" value="CBS"/>
    <property type="match status" value="1"/>
</dbReference>
<dbReference type="SUPFAM" id="SSF54631">
    <property type="entry name" value="CBS-domain pair"/>
    <property type="match status" value="1"/>
</dbReference>
<dbReference type="InterPro" id="IPR044751">
    <property type="entry name" value="Ion_transp-like_CBS"/>
</dbReference>
<dbReference type="Pfam" id="PF00571">
    <property type="entry name" value="CBS"/>
    <property type="match status" value="1"/>
</dbReference>
<sequence length="373" mass="41232">MYTLLIFFFLIAIFTSFLCSLWEAVLLSITPSYAQIKVQEGSRLGHLLQAFKEDIDRPLAAILTLNTIAHTAGAIGVGDQASKIWAEANPLITGLAVPVVMTLAILVLSELIPKTLGANYWKELAPFTARSLALIIRLLAPLVWFSRYVTKKLKKEQVGSAFTRSDFLAMADIGAEDGVFERHESDIIRNLLRFRQVRAQDVMTPRTVLLTAPDGETIGEFLGRDPTPQFSRIPLYEGGSPDQVIGYMLKDELLARMVEGGGAEPLDTLRRDIITVPRDYPITELFSQFLAVREHIALVVDEFGGTAGIVTMEDIIETLLGVEIVDESDEATDMQLLARRHWEHRAKRLGVTLDRPDSPAKDAAESDAADGGR</sequence>
<evidence type="ECO:0000256" key="9">
    <source>
        <dbReference type="SAM" id="MobiDB-lite"/>
    </source>
</evidence>
<dbReference type="PROSITE" id="PS51846">
    <property type="entry name" value="CNNM"/>
    <property type="match status" value="1"/>
</dbReference>
<dbReference type="EMBL" id="CP003051">
    <property type="protein sequence ID" value="AGA92199.1"/>
    <property type="molecule type" value="Genomic_DNA"/>
</dbReference>
<accession>L0H3N0</accession>
<dbReference type="InterPro" id="IPR000644">
    <property type="entry name" value="CBS_dom"/>
</dbReference>
<dbReference type="Pfam" id="PF01595">
    <property type="entry name" value="CNNM"/>
    <property type="match status" value="1"/>
</dbReference>
<dbReference type="Proteomes" id="UP000010816">
    <property type="component" value="Chromosome"/>
</dbReference>
<feature type="transmembrane region" description="Helical" evidence="10">
    <location>
        <begin position="90"/>
        <end position="112"/>
    </location>
</feature>
<evidence type="ECO:0000313" key="13">
    <source>
        <dbReference type="EMBL" id="AGA92199.1"/>
    </source>
</evidence>
<evidence type="ECO:0000259" key="11">
    <source>
        <dbReference type="PROSITE" id="PS51371"/>
    </source>
</evidence>
<dbReference type="PANTHER" id="PTHR22777">
    <property type="entry name" value="HEMOLYSIN-RELATED"/>
    <property type="match status" value="1"/>
</dbReference>
<evidence type="ECO:0000256" key="2">
    <source>
        <dbReference type="ARBA" id="ARBA00022692"/>
    </source>
</evidence>
<feature type="transmembrane region" description="Helical" evidence="10">
    <location>
        <begin position="124"/>
        <end position="145"/>
    </location>
</feature>
<reference evidence="13 14" key="1">
    <citation type="submission" date="2011-09" db="EMBL/GenBank/DDBJ databases">
        <title>Complete sequence of chromosome of Thioflavicoccus mobilis 8321.</title>
        <authorList>
            <consortium name="US DOE Joint Genome Institute"/>
            <person name="Lucas S."/>
            <person name="Han J."/>
            <person name="Lapidus A."/>
            <person name="Cheng J.-F."/>
            <person name="Goodwin L."/>
            <person name="Pitluck S."/>
            <person name="Peters L."/>
            <person name="Ovchinnikova G."/>
            <person name="Lu M."/>
            <person name="Detter J.C."/>
            <person name="Han C."/>
            <person name="Tapia R."/>
            <person name="Land M."/>
            <person name="Hauser L."/>
            <person name="Kyrpides N."/>
            <person name="Ivanova N."/>
            <person name="Pagani I."/>
            <person name="Vogl K."/>
            <person name="Liu Z."/>
            <person name="Imhoff J."/>
            <person name="Thiel V."/>
            <person name="Frigaard N.-U."/>
            <person name="Bryant D."/>
            <person name="Woyke T."/>
        </authorList>
    </citation>
    <scope>NUCLEOTIDE SEQUENCE [LARGE SCALE GENOMIC DNA]</scope>
    <source>
        <strain evidence="13 14">8321</strain>
    </source>
</reference>
<evidence type="ECO:0000256" key="3">
    <source>
        <dbReference type="ARBA" id="ARBA00022737"/>
    </source>
</evidence>
<dbReference type="InterPro" id="IPR046342">
    <property type="entry name" value="CBS_dom_sf"/>
</dbReference>
<keyword evidence="3" id="KW-0677">Repeat</keyword>
<keyword evidence="2 8" id="KW-0812">Transmembrane</keyword>
<dbReference type="HOGENOM" id="CLU_015237_4_1_6"/>
<feature type="region of interest" description="Disordered" evidence="9">
    <location>
        <begin position="351"/>
        <end position="373"/>
    </location>
</feature>
<dbReference type="KEGG" id="tmb:Thimo_3542"/>
<evidence type="ECO:0000256" key="8">
    <source>
        <dbReference type="PROSITE-ProRule" id="PRU01193"/>
    </source>
</evidence>
<dbReference type="PATRIC" id="fig|765912.4.peg.3471"/>
<dbReference type="Gene3D" id="3.10.580.10">
    <property type="entry name" value="CBS-domain"/>
    <property type="match status" value="1"/>
</dbReference>
<evidence type="ECO:0000256" key="7">
    <source>
        <dbReference type="PROSITE-ProRule" id="PRU00703"/>
    </source>
</evidence>
<keyword evidence="6 8" id="KW-0472">Membrane</keyword>
<dbReference type="STRING" id="765912.Thimo_3542"/>
<protein>
    <submittedName>
        <fullName evidence="13">CBS domain-containing protein</fullName>
    </submittedName>
</protein>
<proteinExistence type="predicted"/>
<comment type="subcellular location">
    <subcellularLocation>
        <location evidence="1">Membrane</location>
        <topology evidence="1">Multi-pass membrane protein</topology>
    </subcellularLocation>
</comment>
<evidence type="ECO:0000256" key="1">
    <source>
        <dbReference type="ARBA" id="ARBA00004141"/>
    </source>
</evidence>
<feature type="domain" description="CNNM transmembrane" evidence="12">
    <location>
        <begin position="1"/>
        <end position="184"/>
    </location>
</feature>
<dbReference type="eggNOG" id="COG1253">
    <property type="taxonomic scope" value="Bacteria"/>
</dbReference>
<dbReference type="InterPro" id="IPR002550">
    <property type="entry name" value="CNNM"/>
</dbReference>
<dbReference type="GO" id="GO:0005886">
    <property type="term" value="C:plasma membrane"/>
    <property type="evidence" value="ECO:0007669"/>
    <property type="project" value="TreeGrafter"/>
</dbReference>
<evidence type="ECO:0000313" key="14">
    <source>
        <dbReference type="Proteomes" id="UP000010816"/>
    </source>
</evidence>
<dbReference type="RefSeq" id="WP_015282324.1">
    <property type="nucleotide sequence ID" value="NC_019940.1"/>
</dbReference>
<evidence type="ECO:0000256" key="6">
    <source>
        <dbReference type="ARBA" id="ARBA00023136"/>
    </source>
</evidence>
<feature type="compositionally biased region" description="Basic and acidic residues" evidence="9">
    <location>
        <begin position="354"/>
        <end position="373"/>
    </location>
</feature>
<dbReference type="CDD" id="cd04590">
    <property type="entry name" value="CBS_pair_CorC_HlyC_assoc"/>
    <property type="match status" value="1"/>
</dbReference>
<evidence type="ECO:0000256" key="4">
    <source>
        <dbReference type="ARBA" id="ARBA00022989"/>
    </source>
</evidence>
<dbReference type="PANTHER" id="PTHR22777:SF4">
    <property type="entry name" value="UPF0053 PROTEIN SLL1254"/>
    <property type="match status" value="1"/>
</dbReference>
<keyword evidence="4 8" id="KW-1133">Transmembrane helix</keyword>
<evidence type="ECO:0000256" key="10">
    <source>
        <dbReference type="SAM" id="Phobius"/>
    </source>
</evidence>
<gene>
    <name evidence="13" type="ORF">Thimo_3542</name>
</gene>
<dbReference type="AlphaFoldDB" id="L0H3N0"/>
<keyword evidence="14" id="KW-1185">Reference proteome</keyword>
<feature type="domain" description="CBS" evidence="11">
    <location>
        <begin position="269"/>
        <end position="327"/>
    </location>
</feature>